<protein>
    <submittedName>
        <fullName evidence="1">Uncharacterized protein</fullName>
    </submittedName>
</protein>
<organism evidence="1">
    <name type="scientific">Arundo donax</name>
    <name type="common">Giant reed</name>
    <name type="synonym">Donax arundinaceus</name>
    <dbReference type="NCBI Taxonomy" id="35708"/>
    <lineage>
        <taxon>Eukaryota</taxon>
        <taxon>Viridiplantae</taxon>
        <taxon>Streptophyta</taxon>
        <taxon>Embryophyta</taxon>
        <taxon>Tracheophyta</taxon>
        <taxon>Spermatophyta</taxon>
        <taxon>Magnoliopsida</taxon>
        <taxon>Liliopsida</taxon>
        <taxon>Poales</taxon>
        <taxon>Poaceae</taxon>
        <taxon>PACMAD clade</taxon>
        <taxon>Arundinoideae</taxon>
        <taxon>Arundineae</taxon>
        <taxon>Arundo</taxon>
    </lineage>
</organism>
<dbReference type="AlphaFoldDB" id="A0A0A8ZXA4"/>
<proteinExistence type="predicted"/>
<reference evidence="1" key="2">
    <citation type="journal article" date="2015" name="Data Brief">
        <title>Shoot transcriptome of the giant reed, Arundo donax.</title>
        <authorList>
            <person name="Barrero R.A."/>
            <person name="Guerrero F.D."/>
            <person name="Moolhuijzen P."/>
            <person name="Goolsby J.A."/>
            <person name="Tidwell J."/>
            <person name="Bellgard S.E."/>
            <person name="Bellgard M.I."/>
        </authorList>
    </citation>
    <scope>NUCLEOTIDE SEQUENCE</scope>
    <source>
        <tissue evidence="1">Shoot tissue taken approximately 20 cm above the soil surface</tissue>
    </source>
</reference>
<dbReference type="EMBL" id="GBRH01256500">
    <property type="protein sequence ID" value="JAD41395.1"/>
    <property type="molecule type" value="Transcribed_RNA"/>
</dbReference>
<sequence>MAVSTSEGHRSYFPPESRKKGVADLIIHIQFSKYKQHVNLLIS</sequence>
<reference evidence="1" key="1">
    <citation type="submission" date="2014-09" db="EMBL/GenBank/DDBJ databases">
        <authorList>
            <person name="Magalhaes I.L.F."/>
            <person name="Oliveira U."/>
            <person name="Santos F.R."/>
            <person name="Vidigal T.H.D.A."/>
            <person name="Brescovit A.D."/>
            <person name="Santos A.J."/>
        </authorList>
    </citation>
    <scope>NUCLEOTIDE SEQUENCE</scope>
    <source>
        <tissue evidence="1">Shoot tissue taken approximately 20 cm above the soil surface</tissue>
    </source>
</reference>
<evidence type="ECO:0000313" key="1">
    <source>
        <dbReference type="EMBL" id="JAD41395.1"/>
    </source>
</evidence>
<accession>A0A0A8ZXA4</accession>
<name>A0A0A8ZXA4_ARUDO</name>